<feature type="compositionally biased region" description="Basic and acidic residues" evidence="3">
    <location>
        <begin position="411"/>
        <end position="432"/>
    </location>
</feature>
<evidence type="ECO:0000256" key="2">
    <source>
        <dbReference type="ARBA" id="ARBA00022786"/>
    </source>
</evidence>
<dbReference type="PANTHER" id="PTHR46116:SF19">
    <property type="entry name" value="UBIQUITIN-CONJUGATING ENZYME FAMILY PROTEIN"/>
    <property type="match status" value="1"/>
</dbReference>
<dbReference type="SMART" id="SM00212">
    <property type="entry name" value="UBCc"/>
    <property type="match status" value="1"/>
</dbReference>
<feature type="region of interest" description="Disordered" evidence="3">
    <location>
        <begin position="284"/>
        <end position="432"/>
    </location>
</feature>
<evidence type="ECO:0000313" key="6">
    <source>
        <dbReference type="Proteomes" id="UP001188597"/>
    </source>
</evidence>
<dbReference type="PANTHER" id="PTHR46116">
    <property type="entry name" value="(E3-INDEPENDENT) E2 UBIQUITIN-CONJUGATING ENZYME"/>
    <property type="match status" value="1"/>
</dbReference>
<keyword evidence="1" id="KW-0808">Transferase</keyword>
<feature type="domain" description="UBC core" evidence="4">
    <location>
        <begin position="37"/>
        <end position="196"/>
    </location>
</feature>
<proteinExistence type="predicted"/>
<evidence type="ECO:0000256" key="1">
    <source>
        <dbReference type="ARBA" id="ARBA00022679"/>
    </source>
</evidence>
<reference evidence="5" key="1">
    <citation type="submission" date="2022-12" db="EMBL/GenBank/DDBJ databases">
        <title>Draft genome assemblies for two species of Escallonia (Escalloniales).</title>
        <authorList>
            <person name="Chanderbali A."/>
            <person name="Dervinis C."/>
            <person name="Anghel I."/>
            <person name="Soltis D."/>
            <person name="Soltis P."/>
            <person name="Zapata F."/>
        </authorList>
    </citation>
    <scope>NUCLEOTIDE SEQUENCE</scope>
    <source>
        <strain evidence="5">UCBG64.0493</strain>
        <tissue evidence="5">Leaf</tissue>
    </source>
</reference>
<evidence type="ECO:0000259" key="4">
    <source>
        <dbReference type="PROSITE" id="PS50127"/>
    </source>
</evidence>
<comment type="caution">
    <text evidence="5">The sequence shown here is derived from an EMBL/GenBank/DDBJ whole genome shotgun (WGS) entry which is preliminary data.</text>
</comment>
<dbReference type="Pfam" id="PF00179">
    <property type="entry name" value="UQ_con"/>
    <property type="match status" value="1"/>
</dbReference>
<dbReference type="GO" id="GO:0061631">
    <property type="term" value="F:ubiquitin conjugating enzyme activity"/>
    <property type="evidence" value="ECO:0007669"/>
    <property type="project" value="TreeGrafter"/>
</dbReference>
<name>A0AA88VLH6_9ASTE</name>
<organism evidence="5 6">
    <name type="scientific">Escallonia herrerae</name>
    <dbReference type="NCBI Taxonomy" id="1293975"/>
    <lineage>
        <taxon>Eukaryota</taxon>
        <taxon>Viridiplantae</taxon>
        <taxon>Streptophyta</taxon>
        <taxon>Embryophyta</taxon>
        <taxon>Tracheophyta</taxon>
        <taxon>Spermatophyta</taxon>
        <taxon>Magnoliopsida</taxon>
        <taxon>eudicotyledons</taxon>
        <taxon>Gunneridae</taxon>
        <taxon>Pentapetalae</taxon>
        <taxon>asterids</taxon>
        <taxon>campanulids</taxon>
        <taxon>Escalloniales</taxon>
        <taxon>Escalloniaceae</taxon>
        <taxon>Escallonia</taxon>
    </lineage>
</organism>
<keyword evidence="2" id="KW-0833">Ubl conjugation pathway</keyword>
<evidence type="ECO:0000256" key="3">
    <source>
        <dbReference type="SAM" id="MobiDB-lite"/>
    </source>
</evidence>
<dbReference type="InterPro" id="IPR000608">
    <property type="entry name" value="UBC"/>
</dbReference>
<evidence type="ECO:0000313" key="5">
    <source>
        <dbReference type="EMBL" id="KAK3011216.1"/>
    </source>
</evidence>
<dbReference type="Gene3D" id="3.10.110.10">
    <property type="entry name" value="Ubiquitin Conjugating Enzyme"/>
    <property type="match status" value="1"/>
</dbReference>
<keyword evidence="6" id="KW-1185">Reference proteome</keyword>
<dbReference type="SUPFAM" id="SSF54495">
    <property type="entry name" value="UBC-like"/>
    <property type="match status" value="1"/>
</dbReference>
<feature type="compositionally biased region" description="Basic and acidic residues" evidence="3">
    <location>
        <begin position="290"/>
        <end position="300"/>
    </location>
</feature>
<gene>
    <name evidence="5" type="ORF">RJ639_012368</name>
</gene>
<dbReference type="EMBL" id="JAVXUP010001470">
    <property type="protein sequence ID" value="KAK3011216.1"/>
    <property type="molecule type" value="Genomic_DNA"/>
</dbReference>
<dbReference type="PROSITE" id="PS50127">
    <property type="entry name" value="UBC_2"/>
    <property type="match status" value="1"/>
</dbReference>
<protein>
    <recommendedName>
        <fullName evidence="4">UBC core domain-containing protein</fullName>
    </recommendedName>
</protein>
<dbReference type="AlphaFoldDB" id="A0AA88VLH6"/>
<dbReference type="Proteomes" id="UP001188597">
    <property type="component" value="Unassembled WGS sequence"/>
</dbReference>
<sequence>MASEIEQSKQFDAVTGTDYSNHRYFNKPQKGDPLSFKAMKKIMQEWEILNENLPESIYVRVYEGKIDLMRTVIIGAAGTPYHDGLFFVDLAFLATYPDQPPQVSYHAHGLRLNPNLYESGRVCLSLLITRSGGRNERWDPSSSTVLQVLVSLQGLVLNEEPFYNEPHYAMKKNRYNTSMSKAYTKEAFVSSCRMMQAHPRILGASFADHFRKRTGVKRAACKAYPKGDANVGYYGIGSISSPRARVSRKFKDSMSVLYPKLDVAFTKIGAPDFQDNADQLETVGSKRKRAVAESEQKGNDSTETVGSKTEKAPAKSQARNNGKKTKENETVSSKKKQAQHMPFQPKEKPNRRAMIRQKLLDPRLKRHQQKAKRETMVRRQKKMKQLVPKSLSAKGETEQKGNDSTETVGSKTEKAPAKSEARNNGKKTKENETAHVCLVAFHDIKAEVKQLPNEASSKKCHGGTP</sequence>
<dbReference type="InterPro" id="IPR016135">
    <property type="entry name" value="UBQ-conjugating_enzyme/RWD"/>
</dbReference>
<accession>A0AA88VLH6</accession>